<keyword evidence="2" id="KW-0645">Protease</keyword>
<organism evidence="8 9">
    <name type="scientific">Bifidobacterium eulemuris</name>
    <dbReference type="NCBI Taxonomy" id="1765219"/>
    <lineage>
        <taxon>Bacteria</taxon>
        <taxon>Bacillati</taxon>
        <taxon>Actinomycetota</taxon>
        <taxon>Actinomycetes</taxon>
        <taxon>Bifidobacteriales</taxon>
        <taxon>Bifidobacteriaceae</taxon>
        <taxon>Bifidobacterium</taxon>
    </lineage>
</organism>
<evidence type="ECO:0000256" key="5">
    <source>
        <dbReference type="SAM" id="MobiDB-lite"/>
    </source>
</evidence>
<keyword evidence="6" id="KW-0732">Signal</keyword>
<dbReference type="PANTHER" id="PTHR47359">
    <property type="entry name" value="PEPTIDOGLYCAN DL-ENDOPEPTIDASE CWLO"/>
    <property type="match status" value="1"/>
</dbReference>
<dbReference type="RefSeq" id="WP_244568551.1">
    <property type="nucleotide sequence ID" value="NZ_MWWZ01000006.1"/>
</dbReference>
<dbReference type="GO" id="GO:0006508">
    <property type="term" value="P:proteolysis"/>
    <property type="evidence" value="ECO:0007669"/>
    <property type="project" value="UniProtKB-KW"/>
</dbReference>
<sequence>MSCYSDDSMKASAISSSVVACVAAGFLFACAPTAVAAEDTVTSTRSFPSVTLVRKDLTVESTSTQVEEDSDWGSIESLDVPQTQSQAEKEAEEQQAEAEAAAEATDQAAEQEAAQSQAASRNNSRDTLSSSSWTDAGSSSSSGAAAAVDRAYSLIGSNMDCTELVTAALAARGISFHGWPEDYLNVPGGSVVTDGSLQVGDILIYAYTGGWNGGAHYDHVALYVGNGQAIHGGWNGSTVALAGAMTDQLTAVVRIP</sequence>
<dbReference type="PROSITE" id="PS51935">
    <property type="entry name" value="NLPC_P60"/>
    <property type="match status" value="1"/>
</dbReference>
<dbReference type="PANTHER" id="PTHR47359:SF3">
    <property type="entry name" value="NLP_P60 DOMAIN-CONTAINING PROTEIN-RELATED"/>
    <property type="match status" value="1"/>
</dbReference>
<feature type="chain" id="PRO_5012898746" description="NlpC/P60 domain-containing protein" evidence="6">
    <location>
        <begin position="37"/>
        <end position="256"/>
    </location>
</feature>
<name>A0A261GAQ9_9BIFI</name>
<evidence type="ECO:0000256" key="3">
    <source>
        <dbReference type="ARBA" id="ARBA00022801"/>
    </source>
</evidence>
<feature type="domain" description="NlpC/P60" evidence="7">
    <location>
        <begin position="120"/>
        <end position="256"/>
    </location>
</feature>
<gene>
    <name evidence="8" type="ORF">BEUL_1067</name>
</gene>
<evidence type="ECO:0000256" key="6">
    <source>
        <dbReference type="SAM" id="SignalP"/>
    </source>
</evidence>
<keyword evidence="3" id="KW-0378">Hydrolase</keyword>
<evidence type="ECO:0000256" key="2">
    <source>
        <dbReference type="ARBA" id="ARBA00022670"/>
    </source>
</evidence>
<dbReference type="Gene3D" id="3.90.1720.10">
    <property type="entry name" value="endopeptidase domain like (from Nostoc punctiforme)"/>
    <property type="match status" value="1"/>
</dbReference>
<dbReference type="Proteomes" id="UP000216057">
    <property type="component" value="Unassembled WGS sequence"/>
</dbReference>
<reference evidence="8 9" key="1">
    <citation type="journal article" date="2017" name="BMC Genomics">
        <title>Comparative genomic and phylogenomic analyses of the Bifidobacteriaceae family.</title>
        <authorList>
            <person name="Lugli G.A."/>
            <person name="Milani C."/>
            <person name="Turroni F."/>
            <person name="Duranti S."/>
            <person name="Mancabelli L."/>
            <person name="Mangifesta M."/>
            <person name="Ferrario C."/>
            <person name="Modesto M."/>
            <person name="Mattarelli P."/>
            <person name="Jiri K."/>
            <person name="van Sinderen D."/>
            <person name="Ventura M."/>
        </authorList>
    </citation>
    <scope>NUCLEOTIDE SEQUENCE [LARGE SCALE GENOMIC DNA]</scope>
    <source>
        <strain evidence="8 9">DSM 100216</strain>
    </source>
</reference>
<dbReference type="InterPro" id="IPR051794">
    <property type="entry name" value="PG_Endopeptidase_C40"/>
</dbReference>
<feature type="region of interest" description="Disordered" evidence="5">
    <location>
        <begin position="80"/>
        <end position="141"/>
    </location>
</feature>
<evidence type="ECO:0000313" key="9">
    <source>
        <dbReference type="Proteomes" id="UP000216057"/>
    </source>
</evidence>
<accession>A0A261GAQ9</accession>
<keyword evidence="4" id="KW-0788">Thiol protease</keyword>
<dbReference type="AlphaFoldDB" id="A0A261GAQ9"/>
<feature type="signal peptide" evidence="6">
    <location>
        <begin position="1"/>
        <end position="36"/>
    </location>
</feature>
<feature type="compositionally biased region" description="Low complexity" evidence="5">
    <location>
        <begin position="97"/>
        <end position="119"/>
    </location>
</feature>
<dbReference type="InterPro" id="IPR038765">
    <property type="entry name" value="Papain-like_cys_pep_sf"/>
</dbReference>
<evidence type="ECO:0000256" key="1">
    <source>
        <dbReference type="ARBA" id="ARBA00007074"/>
    </source>
</evidence>
<dbReference type="SUPFAM" id="SSF54001">
    <property type="entry name" value="Cysteine proteinases"/>
    <property type="match status" value="1"/>
</dbReference>
<comment type="caution">
    <text evidence="8">The sequence shown here is derived from an EMBL/GenBank/DDBJ whole genome shotgun (WGS) entry which is preliminary data.</text>
</comment>
<dbReference type="InterPro" id="IPR000064">
    <property type="entry name" value="NLP_P60_dom"/>
</dbReference>
<proteinExistence type="inferred from homology"/>
<evidence type="ECO:0000259" key="7">
    <source>
        <dbReference type="PROSITE" id="PS51935"/>
    </source>
</evidence>
<evidence type="ECO:0000313" key="8">
    <source>
        <dbReference type="EMBL" id="OZG68056.1"/>
    </source>
</evidence>
<comment type="similarity">
    <text evidence="1">Belongs to the peptidase C40 family.</text>
</comment>
<feature type="compositionally biased region" description="Low complexity" evidence="5">
    <location>
        <begin position="129"/>
        <end position="141"/>
    </location>
</feature>
<evidence type="ECO:0000256" key="4">
    <source>
        <dbReference type="ARBA" id="ARBA00022807"/>
    </source>
</evidence>
<protein>
    <recommendedName>
        <fullName evidence="7">NlpC/P60 domain-containing protein</fullName>
    </recommendedName>
</protein>
<dbReference type="EMBL" id="MWWZ01000006">
    <property type="protein sequence ID" value="OZG68056.1"/>
    <property type="molecule type" value="Genomic_DNA"/>
</dbReference>
<dbReference type="Pfam" id="PF00877">
    <property type="entry name" value="NLPC_P60"/>
    <property type="match status" value="1"/>
</dbReference>
<dbReference type="GO" id="GO:0008234">
    <property type="term" value="F:cysteine-type peptidase activity"/>
    <property type="evidence" value="ECO:0007669"/>
    <property type="project" value="UniProtKB-KW"/>
</dbReference>